<feature type="region of interest" description="Disordered" evidence="1">
    <location>
        <begin position="154"/>
        <end position="202"/>
    </location>
</feature>
<evidence type="ECO:0000313" key="3">
    <source>
        <dbReference type="Proteomes" id="UP000317238"/>
    </source>
</evidence>
<feature type="compositionally biased region" description="Basic and acidic residues" evidence="1">
    <location>
        <begin position="23"/>
        <end position="43"/>
    </location>
</feature>
<dbReference type="AlphaFoldDB" id="A0A5C5Y3V5"/>
<gene>
    <name evidence="2" type="ORF">Pan14r_16470</name>
</gene>
<evidence type="ECO:0000313" key="2">
    <source>
        <dbReference type="EMBL" id="TWT69361.1"/>
    </source>
</evidence>
<dbReference type="EMBL" id="SJPL01000001">
    <property type="protein sequence ID" value="TWT69361.1"/>
    <property type="molecule type" value="Genomic_DNA"/>
</dbReference>
<feature type="region of interest" description="Disordered" evidence="1">
    <location>
        <begin position="14"/>
        <end position="49"/>
    </location>
</feature>
<organism evidence="2 3">
    <name type="scientific">Crateriforma conspicua</name>
    <dbReference type="NCBI Taxonomy" id="2527996"/>
    <lineage>
        <taxon>Bacteria</taxon>
        <taxon>Pseudomonadati</taxon>
        <taxon>Planctomycetota</taxon>
        <taxon>Planctomycetia</taxon>
        <taxon>Planctomycetales</taxon>
        <taxon>Planctomycetaceae</taxon>
        <taxon>Crateriforma</taxon>
    </lineage>
</organism>
<dbReference type="Proteomes" id="UP000317238">
    <property type="component" value="Unassembled WGS sequence"/>
</dbReference>
<comment type="caution">
    <text evidence="2">The sequence shown here is derived from an EMBL/GenBank/DDBJ whole genome shotgun (WGS) entry which is preliminary data.</text>
</comment>
<accession>A0A5C5Y3V5</accession>
<name>A0A5C5Y3V5_9PLAN</name>
<sequence>MCVARARGIYEEQAKKRQGQRADLMKDDIPENLPECKKGDARDHRSRRSLPPHDLLYIVQEVCPSPRPSIPAVVSTASSIDKTSFDAFVTTTDHPHRSFPPKFRLRDRGGHHARRREAKKEEPCIIYKVPLRRLPPPAHPVTLLCVVFTPVTSTCHRSSPLSWTRHDHRTHRSLPPDSHVWGSKSGSRSPRPPDPSVTSTPAAIDAAIPGGLTAVCERWADAVLRRKSSDRKTPLRLPRNPAKHGIFVRNL</sequence>
<protein>
    <submittedName>
        <fullName evidence="2">Uncharacterized protein</fullName>
    </submittedName>
</protein>
<reference evidence="2 3" key="1">
    <citation type="submission" date="2019-02" db="EMBL/GenBank/DDBJ databases">
        <title>Deep-cultivation of Planctomycetes and their phenomic and genomic characterization uncovers novel biology.</title>
        <authorList>
            <person name="Wiegand S."/>
            <person name="Jogler M."/>
            <person name="Boedeker C."/>
            <person name="Pinto D."/>
            <person name="Vollmers J."/>
            <person name="Rivas-Marin E."/>
            <person name="Kohn T."/>
            <person name="Peeters S.H."/>
            <person name="Heuer A."/>
            <person name="Rast P."/>
            <person name="Oberbeckmann S."/>
            <person name="Bunk B."/>
            <person name="Jeske O."/>
            <person name="Meyerdierks A."/>
            <person name="Storesund J.E."/>
            <person name="Kallscheuer N."/>
            <person name="Luecker S."/>
            <person name="Lage O.M."/>
            <person name="Pohl T."/>
            <person name="Merkel B.J."/>
            <person name="Hornburger P."/>
            <person name="Mueller R.-W."/>
            <person name="Bruemmer F."/>
            <person name="Labrenz M."/>
            <person name="Spormann A.M."/>
            <person name="Op Den Camp H."/>
            <person name="Overmann J."/>
            <person name="Amann R."/>
            <person name="Jetten M.S.M."/>
            <person name="Mascher T."/>
            <person name="Medema M.H."/>
            <person name="Devos D.P."/>
            <person name="Kaster A.-K."/>
            <person name="Ovreas L."/>
            <person name="Rohde M."/>
            <person name="Galperin M.Y."/>
            <person name="Jogler C."/>
        </authorList>
    </citation>
    <scope>NUCLEOTIDE SEQUENCE [LARGE SCALE GENOMIC DNA]</scope>
    <source>
        <strain evidence="2 3">Pan14r</strain>
    </source>
</reference>
<proteinExistence type="predicted"/>
<keyword evidence="3" id="KW-1185">Reference proteome</keyword>
<evidence type="ECO:0000256" key="1">
    <source>
        <dbReference type="SAM" id="MobiDB-lite"/>
    </source>
</evidence>
<feature type="region of interest" description="Disordered" evidence="1">
    <location>
        <begin position="91"/>
        <end position="119"/>
    </location>
</feature>